<accession>A0ABW8P544</accession>
<dbReference type="EMBL" id="JAZGZP010000002">
    <property type="protein sequence ID" value="MFK6999647.1"/>
    <property type="molecule type" value="Genomic_DNA"/>
</dbReference>
<evidence type="ECO:0000313" key="2">
    <source>
        <dbReference type="Proteomes" id="UP001621706"/>
    </source>
</evidence>
<dbReference type="RefSeq" id="WP_088400568.1">
    <property type="nucleotide sequence ID" value="NZ_JAZGZP010000002.1"/>
</dbReference>
<name>A0ABW8P544_9FLAO</name>
<organism evidence="1 2">
    <name type="scientific">Flavobacterium oreochromis</name>
    <dbReference type="NCBI Taxonomy" id="2906078"/>
    <lineage>
        <taxon>Bacteria</taxon>
        <taxon>Pseudomonadati</taxon>
        <taxon>Bacteroidota</taxon>
        <taxon>Flavobacteriia</taxon>
        <taxon>Flavobacteriales</taxon>
        <taxon>Flavobacteriaceae</taxon>
        <taxon>Flavobacterium</taxon>
    </lineage>
</organism>
<proteinExistence type="predicted"/>
<sequence length="242" mass="29579">MKKNHKITILLFVFLFLSCIRQNEHVIIGEDFNIQKLEPINKSKSNTNFYVETKYENQEMTKLSFFDKSKKRLLHMDTIYYKQDKKYLVNESDVKIDSNTFKLIKISFHENNNKISRHFLIKSKKKYYLIAVEKEIKPLEFEIKKVNTNSYCLEFKSIQEYIENTDLSQCQTYYFKDFYSFKFINKKEKIYYRETYHYNWGNNIQPNFSELNFIYNNIYLSLNFYDNNYVFFDSSILKCIRS</sequence>
<protein>
    <recommendedName>
        <fullName evidence="3">Lipoprotein</fullName>
    </recommendedName>
</protein>
<reference evidence="1 2" key="1">
    <citation type="submission" date="2024-02" db="EMBL/GenBank/DDBJ databases">
        <title>Comparative Genomic Analysis of Flavobacterium Species Causing Columnaris Disease of Freshwater Fish in Thailand: Insights into Virulence and Resistance Mechanisms.</title>
        <authorList>
            <person name="Nguyen D."/>
            <person name="Chokmangmeepisarn P."/>
            <person name="Khianchaikhan K."/>
            <person name="Morishita M."/>
            <person name="Bunnoy A."/>
            <person name="Rodkhum C."/>
        </authorList>
    </citation>
    <scope>NUCLEOTIDE SEQUENCE [LARGE SCALE GENOMIC DNA]</scope>
    <source>
        <strain evidence="1 2">CNRT2201</strain>
    </source>
</reference>
<dbReference type="PROSITE" id="PS51257">
    <property type="entry name" value="PROKAR_LIPOPROTEIN"/>
    <property type="match status" value="1"/>
</dbReference>
<gene>
    <name evidence="1" type="ORF">V3I07_01925</name>
</gene>
<evidence type="ECO:0008006" key="3">
    <source>
        <dbReference type="Google" id="ProtNLM"/>
    </source>
</evidence>
<dbReference type="Proteomes" id="UP001621706">
    <property type="component" value="Unassembled WGS sequence"/>
</dbReference>
<comment type="caution">
    <text evidence="1">The sequence shown here is derived from an EMBL/GenBank/DDBJ whole genome shotgun (WGS) entry which is preliminary data.</text>
</comment>
<keyword evidence="2" id="KW-1185">Reference proteome</keyword>
<evidence type="ECO:0000313" key="1">
    <source>
        <dbReference type="EMBL" id="MFK6999647.1"/>
    </source>
</evidence>